<keyword evidence="1" id="KW-0732">Signal</keyword>
<feature type="signal peptide" evidence="1">
    <location>
        <begin position="1"/>
        <end position="30"/>
    </location>
</feature>
<dbReference type="eggNOG" id="ENOG50314VP">
    <property type="taxonomic scope" value="Bacteria"/>
</dbReference>
<proteinExistence type="predicted"/>
<dbReference type="AlphaFoldDB" id="D7A4U5"/>
<dbReference type="KEGG" id="sno:Snov_0660"/>
<accession>D7A4U5</accession>
<sequence length="128" mass="14259">MRRLILAGPGAAMALGLALAALVPASPAAAYEFTGTFPGGNCRQMAATIPGAQLWYGHFTGRRYSPWNYNFIEGRTADGCFRTKAQCDNWLYQWRSAWQLDFWNDYCVKGWPPAPRGWAPRTMVPGPK</sequence>
<evidence type="ECO:0008006" key="4">
    <source>
        <dbReference type="Google" id="ProtNLM"/>
    </source>
</evidence>
<reference evidence="2 3" key="1">
    <citation type="journal article" date="2012" name="Stand. Genomic Sci.">
        <title>Complete genome sequence of the facultatively chemolithoautotrophic and methylotrophic alpha Proteobacterium Starkeya novella type strain (ATCC 8093(T)).</title>
        <authorList>
            <person name="Kappler U."/>
            <person name="Davenport K."/>
            <person name="Beatson S."/>
            <person name="Lucas S."/>
            <person name="Lapidus A."/>
            <person name="Copeland A."/>
            <person name="Berry K.W."/>
            <person name="Glavina Del Rio T."/>
            <person name="Hammon N."/>
            <person name="Dalin E."/>
            <person name="Tice H."/>
            <person name="Pitluck S."/>
            <person name="Richardson P."/>
            <person name="Bruce D."/>
            <person name="Goodwin L.A."/>
            <person name="Han C."/>
            <person name="Tapia R."/>
            <person name="Detter J.C."/>
            <person name="Chang Y.J."/>
            <person name="Jeffries C.D."/>
            <person name="Land M."/>
            <person name="Hauser L."/>
            <person name="Kyrpides N.C."/>
            <person name="Goker M."/>
            <person name="Ivanova N."/>
            <person name="Klenk H.P."/>
            <person name="Woyke T."/>
        </authorList>
    </citation>
    <scope>NUCLEOTIDE SEQUENCE [LARGE SCALE GENOMIC DNA]</scope>
    <source>
        <strain evidence="3">ATCC 8093 / DSM 506 / JCM 20403 / CCM 1077 / IAM 12100 / NBRC 12443 / NCIMB 10456</strain>
    </source>
</reference>
<name>D7A4U5_ANCN5</name>
<dbReference type="RefSeq" id="WP_013165498.1">
    <property type="nucleotide sequence ID" value="NC_014217.1"/>
</dbReference>
<keyword evidence="3" id="KW-1185">Reference proteome</keyword>
<dbReference type="HOGENOM" id="CLU_1958238_0_0_5"/>
<protein>
    <recommendedName>
        <fullName evidence="4">Secreted protein</fullName>
    </recommendedName>
</protein>
<organism evidence="2 3">
    <name type="scientific">Ancylobacter novellus (strain ATCC 8093 / DSM 506 / JCM 20403 / CCM 1077 / IAM 12100 / NBRC 12443 / NCIMB 10456)</name>
    <name type="common">Starkeya novella</name>
    <dbReference type="NCBI Taxonomy" id="639283"/>
    <lineage>
        <taxon>Bacteria</taxon>
        <taxon>Pseudomonadati</taxon>
        <taxon>Pseudomonadota</taxon>
        <taxon>Alphaproteobacteria</taxon>
        <taxon>Hyphomicrobiales</taxon>
        <taxon>Xanthobacteraceae</taxon>
        <taxon>Ancylobacter</taxon>
    </lineage>
</organism>
<dbReference type="Proteomes" id="UP000006633">
    <property type="component" value="Chromosome"/>
</dbReference>
<dbReference type="EMBL" id="CP002026">
    <property type="protein sequence ID" value="ADH87993.1"/>
    <property type="molecule type" value="Genomic_DNA"/>
</dbReference>
<evidence type="ECO:0000256" key="1">
    <source>
        <dbReference type="SAM" id="SignalP"/>
    </source>
</evidence>
<evidence type="ECO:0000313" key="3">
    <source>
        <dbReference type="Proteomes" id="UP000006633"/>
    </source>
</evidence>
<gene>
    <name evidence="2" type="ordered locus">Snov_0660</name>
</gene>
<evidence type="ECO:0000313" key="2">
    <source>
        <dbReference type="EMBL" id="ADH87993.1"/>
    </source>
</evidence>
<feature type="chain" id="PRO_5003092187" description="Secreted protein" evidence="1">
    <location>
        <begin position="31"/>
        <end position="128"/>
    </location>
</feature>